<dbReference type="OrthoDB" id="3878372at2759"/>
<reference evidence="2 3" key="1">
    <citation type="submission" date="2016-07" db="EMBL/GenBank/DDBJ databases">
        <title>Pervasive Adenine N6-methylation of Active Genes in Fungi.</title>
        <authorList>
            <consortium name="DOE Joint Genome Institute"/>
            <person name="Mondo S.J."/>
            <person name="Dannebaum R.O."/>
            <person name="Kuo R.C."/>
            <person name="Labutti K."/>
            <person name="Haridas S."/>
            <person name="Kuo A."/>
            <person name="Salamov A."/>
            <person name="Ahrendt S.R."/>
            <person name="Lipzen A."/>
            <person name="Sullivan W."/>
            <person name="Andreopoulos W.B."/>
            <person name="Clum A."/>
            <person name="Lindquist E."/>
            <person name="Daum C."/>
            <person name="Ramamoorthy G.K."/>
            <person name="Gryganskyi A."/>
            <person name="Culley D."/>
            <person name="Magnuson J.K."/>
            <person name="James T.Y."/>
            <person name="O'Malley M.A."/>
            <person name="Stajich J.E."/>
            <person name="Spatafora J.W."/>
            <person name="Visel A."/>
            <person name="Grigoriev I.V."/>
        </authorList>
    </citation>
    <scope>NUCLEOTIDE SEQUENCE [LARGE SCALE GENOMIC DNA]</scope>
    <source>
        <strain evidence="2 3">CBS 115471</strain>
    </source>
</reference>
<accession>A0A1Y2A2G6</accession>
<organism evidence="2 3">
    <name type="scientific">Clohesyomyces aquaticus</name>
    <dbReference type="NCBI Taxonomy" id="1231657"/>
    <lineage>
        <taxon>Eukaryota</taxon>
        <taxon>Fungi</taxon>
        <taxon>Dikarya</taxon>
        <taxon>Ascomycota</taxon>
        <taxon>Pezizomycotina</taxon>
        <taxon>Dothideomycetes</taxon>
        <taxon>Pleosporomycetidae</taxon>
        <taxon>Pleosporales</taxon>
        <taxon>Lindgomycetaceae</taxon>
        <taxon>Clohesyomyces</taxon>
    </lineage>
</organism>
<gene>
    <name evidence="2" type="ORF">BCR34DRAFT_556887</name>
</gene>
<dbReference type="Proteomes" id="UP000193144">
    <property type="component" value="Unassembled WGS sequence"/>
</dbReference>
<feature type="chain" id="PRO_5013096006" evidence="1">
    <location>
        <begin position="25"/>
        <end position="237"/>
    </location>
</feature>
<evidence type="ECO:0000256" key="1">
    <source>
        <dbReference type="SAM" id="SignalP"/>
    </source>
</evidence>
<feature type="signal peptide" evidence="1">
    <location>
        <begin position="1"/>
        <end position="24"/>
    </location>
</feature>
<protein>
    <submittedName>
        <fullName evidence="2">Uncharacterized protein</fullName>
    </submittedName>
</protein>
<dbReference type="EMBL" id="MCFA01000017">
    <property type="protein sequence ID" value="ORY16600.1"/>
    <property type="molecule type" value="Genomic_DNA"/>
</dbReference>
<keyword evidence="1" id="KW-0732">Signal</keyword>
<proteinExistence type="predicted"/>
<sequence>MQLVRAASRAMTLVLLPFSLSVHGQSIDANQNITLRFFQNSAADSCAYSNSSAALTFTTESIPIISRCFDFADLFSGNATQGFVNQTGNLAPGTIGEAGIRWQLENVDKFDTQANYSRVLYRQHITNPANDDDKPRHYADRRVTVYGGKGCTEKDPSSNETLLPWYGFSCWSEDEGTCGTLPYSIASFSVQPGPDDKNKDGTCWVFAERGAAAHLSLSSQAMMAVFASTSLAIWLCR</sequence>
<evidence type="ECO:0000313" key="2">
    <source>
        <dbReference type="EMBL" id="ORY16600.1"/>
    </source>
</evidence>
<dbReference type="AlphaFoldDB" id="A0A1Y2A2G6"/>
<comment type="caution">
    <text evidence="2">The sequence shown here is derived from an EMBL/GenBank/DDBJ whole genome shotgun (WGS) entry which is preliminary data.</text>
</comment>
<keyword evidence="3" id="KW-1185">Reference proteome</keyword>
<evidence type="ECO:0000313" key="3">
    <source>
        <dbReference type="Proteomes" id="UP000193144"/>
    </source>
</evidence>
<name>A0A1Y2A2G6_9PLEO</name>